<evidence type="ECO:0000256" key="1">
    <source>
        <dbReference type="SAM" id="MobiDB-lite"/>
    </source>
</evidence>
<accession>A0ABW6KKB4</accession>
<dbReference type="RefSeq" id="WP_388342996.1">
    <property type="nucleotide sequence ID" value="NZ_JBIAFJ010000001.1"/>
</dbReference>
<reference evidence="3 4" key="1">
    <citation type="submission" date="2024-10" db="EMBL/GenBank/DDBJ databases">
        <title>The Natural Products Discovery Center: Release of the First 8490 Sequenced Strains for Exploring Actinobacteria Biosynthetic Diversity.</title>
        <authorList>
            <person name="Kalkreuter E."/>
            <person name="Kautsar S.A."/>
            <person name="Yang D."/>
            <person name="Bader C.D."/>
            <person name="Teijaro C.N."/>
            <person name="Fluegel L."/>
            <person name="Davis C.M."/>
            <person name="Simpson J.R."/>
            <person name="Lauterbach L."/>
            <person name="Steele A.D."/>
            <person name="Gui C."/>
            <person name="Meng S."/>
            <person name="Li G."/>
            <person name="Viehrig K."/>
            <person name="Ye F."/>
            <person name="Su P."/>
            <person name="Kiefer A.F."/>
            <person name="Nichols A."/>
            <person name="Cepeda A.J."/>
            <person name="Yan W."/>
            <person name="Fan B."/>
            <person name="Jiang Y."/>
            <person name="Adhikari A."/>
            <person name="Zheng C.-J."/>
            <person name="Schuster L."/>
            <person name="Cowan T.M."/>
            <person name="Smanski M.J."/>
            <person name="Chevrette M.G."/>
            <person name="De Carvalho L.P.S."/>
            <person name="Shen B."/>
        </authorList>
    </citation>
    <scope>NUCLEOTIDE SEQUENCE [LARGE SCALE GENOMIC DNA]</scope>
    <source>
        <strain evidence="3 4">NPDC007147</strain>
    </source>
</reference>
<dbReference type="Proteomes" id="UP001601197">
    <property type="component" value="Unassembled WGS sequence"/>
</dbReference>
<dbReference type="Pfam" id="PF18726">
    <property type="entry name" value="HEPN_SAV_6107"/>
    <property type="match status" value="1"/>
</dbReference>
<dbReference type="InterPro" id="IPR040891">
    <property type="entry name" value="HEPN_SAV_6107"/>
</dbReference>
<proteinExistence type="predicted"/>
<evidence type="ECO:0000313" key="3">
    <source>
        <dbReference type="EMBL" id="MFE9168246.1"/>
    </source>
</evidence>
<protein>
    <submittedName>
        <fullName evidence="3">SAV_6107 family HEPN domain-containing protein</fullName>
    </submittedName>
</protein>
<organism evidence="3 4">
    <name type="scientific">Streptomyces kebangsaanensis</name>
    <dbReference type="NCBI Taxonomy" id="864058"/>
    <lineage>
        <taxon>Bacteria</taxon>
        <taxon>Bacillati</taxon>
        <taxon>Actinomycetota</taxon>
        <taxon>Actinomycetes</taxon>
        <taxon>Kitasatosporales</taxon>
        <taxon>Streptomycetaceae</taxon>
        <taxon>Streptomyces</taxon>
    </lineage>
</organism>
<dbReference type="EMBL" id="JBIAFJ010000001">
    <property type="protein sequence ID" value="MFE9168246.1"/>
    <property type="molecule type" value="Genomic_DNA"/>
</dbReference>
<comment type="caution">
    <text evidence="3">The sequence shown here is derived from an EMBL/GenBank/DDBJ whole genome shotgun (WGS) entry which is preliminary data.</text>
</comment>
<feature type="domain" description="SAV-6107-like HEPN" evidence="2">
    <location>
        <begin position="24"/>
        <end position="125"/>
    </location>
</feature>
<evidence type="ECO:0000313" key="4">
    <source>
        <dbReference type="Proteomes" id="UP001601197"/>
    </source>
</evidence>
<sequence>MGRASTPPAAIDLLAQARAGLDQAATRAYPNERYATAHLAALRAAAAVIAARGRPEPSPGEGRPRIRSAWEVLPEIAPELAEWSALFAAGAARRARAEAGIIGAASQRDADDLLRDASMFVRFVERILPQLPATDLLELTENQDTGAAVRHLSHGFDELFKALGPPPPGLKQRQSVAGGGGGTSR</sequence>
<gene>
    <name evidence="3" type="ORF">ACFYNZ_01755</name>
</gene>
<feature type="region of interest" description="Disordered" evidence="1">
    <location>
        <begin position="163"/>
        <end position="185"/>
    </location>
</feature>
<name>A0ABW6KKB4_9ACTN</name>
<keyword evidence="4" id="KW-1185">Reference proteome</keyword>
<evidence type="ECO:0000259" key="2">
    <source>
        <dbReference type="Pfam" id="PF18726"/>
    </source>
</evidence>